<dbReference type="Gene3D" id="3.30.450.20">
    <property type="entry name" value="PAS domain"/>
    <property type="match status" value="2"/>
</dbReference>
<dbReference type="AlphaFoldDB" id="A0A0C1ZN89"/>
<dbReference type="InterPro" id="IPR000014">
    <property type="entry name" value="PAS"/>
</dbReference>
<dbReference type="GO" id="GO:0003824">
    <property type="term" value="F:catalytic activity"/>
    <property type="evidence" value="ECO:0007669"/>
    <property type="project" value="UniProtKB-ARBA"/>
</dbReference>
<dbReference type="GO" id="GO:0007165">
    <property type="term" value="P:signal transduction"/>
    <property type="evidence" value="ECO:0007669"/>
    <property type="project" value="InterPro"/>
</dbReference>
<dbReference type="GO" id="GO:0016020">
    <property type="term" value="C:membrane"/>
    <property type="evidence" value="ECO:0007669"/>
    <property type="project" value="InterPro"/>
</dbReference>
<dbReference type="Proteomes" id="UP000031586">
    <property type="component" value="Unassembled WGS sequence"/>
</dbReference>
<dbReference type="FunFam" id="3.30.70.270:FF:000001">
    <property type="entry name" value="Diguanylate cyclase domain protein"/>
    <property type="match status" value="1"/>
</dbReference>
<dbReference type="NCBIfam" id="TIGR00254">
    <property type="entry name" value="GGDEF"/>
    <property type="match status" value="1"/>
</dbReference>
<accession>A0A0C1ZN89</accession>
<feature type="domain" description="PAS" evidence="3">
    <location>
        <begin position="357"/>
        <end position="405"/>
    </location>
</feature>
<feature type="transmembrane region" description="Helical" evidence="2">
    <location>
        <begin position="160"/>
        <end position="178"/>
    </location>
</feature>
<dbReference type="CDD" id="cd06225">
    <property type="entry name" value="HAMP"/>
    <property type="match status" value="1"/>
</dbReference>
<dbReference type="InterPro" id="IPR033417">
    <property type="entry name" value="CHASE8"/>
</dbReference>
<proteinExistence type="predicted"/>
<dbReference type="Pfam" id="PF00990">
    <property type="entry name" value="GGDEF"/>
    <property type="match status" value="1"/>
</dbReference>
<protein>
    <submittedName>
        <fullName evidence="6">Diguanylate cyclase</fullName>
    </submittedName>
</protein>
<dbReference type="SUPFAM" id="SSF55073">
    <property type="entry name" value="Nucleotide cyclase"/>
    <property type="match status" value="1"/>
</dbReference>
<dbReference type="PATRIC" id="fig|1229493.5.peg.5419"/>
<dbReference type="Pfam" id="PF00989">
    <property type="entry name" value="PAS"/>
    <property type="match status" value="1"/>
</dbReference>
<dbReference type="Pfam" id="PF17152">
    <property type="entry name" value="CHASE8"/>
    <property type="match status" value="1"/>
</dbReference>
<evidence type="ECO:0000256" key="1">
    <source>
        <dbReference type="ARBA" id="ARBA00001946"/>
    </source>
</evidence>
<dbReference type="PANTHER" id="PTHR44757:SF2">
    <property type="entry name" value="BIOFILM ARCHITECTURE MAINTENANCE PROTEIN MBAA"/>
    <property type="match status" value="1"/>
</dbReference>
<dbReference type="InterPro" id="IPR029787">
    <property type="entry name" value="Nucleotide_cyclase"/>
</dbReference>
<dbReference type="InterPro" id="IPR052155">
    <property type="entry name" value="Biofilm_reg_signaling"/>
</dbReference>
<dbReference type="SUPFAM" id="SSF158472">
    <property type="entry name" value="HAMP domain-like"/>
    <property type="match status" value="1"/>
</dbReference>
<dbReference type="EMBL" id="JPRD01000007">
    <property type="protein sequence ID" value="KIF54471.1"/>
    <property type="molecule type" value="Genomic_DNA"/>
</dbReference>
<feature type="domain" description="GGDEF" evidence="5">
    <location>
        <begin position="514"/>
        <end position="646"/>
    </location>
</feature>
<dbReference type="InterPro" id="IPR013767">
    <property type="entry name" value="PAS_fold"/>
</dbReference>
<dbReference type="CDD" id="cd00130">
    <property type="entry name" value="PAS"/>
    <property type="match status" value="1"/>
</dbReference>
<name>A0A0C1ZN89_9VIBR</name>
<comment type="cofactor">
    <cofactor evidence="1">
        <name>Mg(2+)</name>
        <dbReference type="ChEBI" id="CHEBI:18420"/>
    </cofactor>
</comment>
<gene>
    <name evidence="6" type="ORF">H735_03535</name>
</gene>
<feature type="domain" description="HAMP" evidence="4">
    <location>
        <begin position="180"/>
        <end position="233"/>
    </location>
</feature>
<keyword evidence="2" id="KW-0812">Transmembrane</keyword>
<dbReference type="SMART" id="SM00304">
    <property type="entry name" value="HAMP"/>
    <property type="match status" value="1"/>
</dbReference>
<reference evidence="6 7" key="1">
    <citation type="submission" date="2014-07" db="EMBL/GenBank/DDBJ databases">
        <title>Unique and conserved regions in Vibrio harveyi and related species in comparison with the shrimp pathogen Vibrio harveyi CAIM 1792.</title>
        <authorList>
            <person name="Espinoza-Valles I."/>
            <person name="Vora G."/>
            <person name="Leekitcharoenphon P."/>
            <person name="Ussery D."/>
            <person name="Hoj L."/>
            <person name="Gomez-Gil B."/>
        </authorList>
    </citation>
    <scope>NUCLEOTIDE SEQUENCE [LARGE SCALE GENOMIC DNA]</scope>
    <source>
        <strain evidence="7">CAIM 1854 / LMG 25443</strain>
    </source>
</reference>
<dbReference type="GO" id="GO:0006355">
    <property type="term" value="P:regulation of DNA-templated transcription"/>
    <property type="evidence" value="ECO:0007669"/>
    <property type="project" value="InterPro"/>
</dbReference>
<dbReference type="CDD" id="cd01949">
    <property type="entry name" value="GGDEF"/>
    <property type="match status" value="1"/>
</dbReference>
<sequence>MSLRAKLIWPILVFITVIFVTSQSYTSYITYQSAKHELVEQTKVLINDVSHSIKDALATKNKQKAQSILADFLKEPNVSRVKLYDKENQPFAIFALDGFSAPSPTKHERSHLHAMGYALSAHFLYVLEPIIHDGQVIGTIRVTLSQRPLMQVRDALLQDGLLFLIILLAGGVTFYIGVERRVLRPLVEVNQALQDFANGHHLSGRISHRSKDEVGQLVASLNLMVDKQKRLEKQRKHSLEVLERRKAFAEEVVDSIQDALIVTDNLGRVIHCNKATQRIFEKTYHGLETANICDLIQTKAPNELGQILSRGLECDDIHLQNAEDEQQLSLTSRRLAKHGYLLFVIQDITEIEEAMNRQRVAGRVFESSQDGLVVLNHLGVITMVNPAVTKLIGLTAEQLVGQPFIKSIRWRKLQAMMPSIIESIENYGMWQGEVIEKNHLGQLIPMFARVNRIIKSEDQNSFDMVIILTDLSSAKEMERLEYLAHHDPLTGLANRSKFHFELEELVQRSGYLRDEFAVLYLDLDGFKGINDTYGHDAGDEVLKIVAKRMTGATRHSDLIARLSGDEFVMLVNPANQKVVTRIAEQLLETICAPIEYRGSLLKVGVSIGVKLVGVNERDATRILKSADTAMYQAKKAGKGQAILMGCESPDTV</sequence>
<dbReference type="RefSeq" id="WP_020196900.1">
    <property type="nucleotide sequence ID" value="NZ_BAOH01000086.1"/>
</dbReference>
<keyword evidence="2" id="KW-0472">Membrane</keyword>
<dbReference type="Gene3D" id="6.10.340.10">
    <property type="match status" value="1"/>
</dbReference>
<dbReference type="SMART" id="SM00091">
    <property type="entry name" value="PAS"/>
    <property type="match status" value="2"/>
</dbReference>
<evidence type="ECO:0000313" key="6">
    <source>
        <dbReference type="EMBL" id="KIF54471.1"/>
    </source>
</evidence>
<dbReference type="Pfam" id="PF13188">
    <property type="entry name" value="PAS_8"/>
    <property type="match status" value="1"/>
</dbReference>
<dbReference type="Pfam" id="PF00672">
    <property type="entry name" value="HAMP"/>
    <property type="match status" value="1"/>
</dbReference>
<feature type="transmembrane region" description="Helical" evidence="2">
    <location>
        <begin position="7"/>
        <end position="25"/>
    </location>
</feature>
<dbReference type="NCBIfam" id="TIGR00229">
    <property type="entry name" value="sensory_box"/>
    <property type="match status" value="1"/>
</dbReference>
<keyword evidence="2" id="KW-1133">Transmembrane helix</keyword>
<dbReference type="InterPro" id="IPR000160">
    <property type="entry name" value="GGDEF_dom"/>
</dbReference>
<dbReference type="SUPFAM" id="SSF55785">
    <property type="entry name" value="PYP-like sensor domain (PAS domain)"/>
    <property type="match status" value="2"/>
</dbReference>
<organism evidence="6 7">
    <name type="scientific">Vibrio owensii CAIM 1854 = LMG 25443</name>
    <dbReference type="NCBI Taxonomy" id="1229493"/>
    <lineage>
        <taxon>Bacteria</taxon>
        <taxon>Pseudomonadati</taxon>
        <taxon>Pseudomonadota</taxon>
        <taxon>Gammaproteobacteria</taxon>
        <taxon>Vibrionales</taxon>
        <taxon>Vibrionaceae</taxon>
        <taxon>Vibrio</taxon>
    </lineage>
</organism>
<dbReference type="Gene3D" id="3.30.70.270">
    <property type="match status" value="1"/>
</dbReference>
<dbReference type="PANTHER" id="PTHR44757">
    <property type="entry name" value="DIGUANYLATE CYCLASE DGCP"/>
    <property type="match status" value="1"/>
</dbReference>
<dbReference type="InterPro" id="IPR035965">
    <property type="entry name" value="PAS-like_dom_sf"/>
</dbReference>
<dbReference type="PROSITE" id="PS50885">
    <property type="entry name" value="HAMP"/>
    <property type="match status" value="1"/>
</dbReference>
<evidence type="ECO:0000313" key="7">
    <source>
        <dbReference type="Proteomes" id="UP000031586"/>
    </source>
</evidence>
<dbReference type="InterPro" id="IPR043128">
    <property type="entry name" value="Rev_trsase/Diguanyl_cyclase"/>
</dbReference>
<dbReference type="InterPro" id="IPR003660">
    <property type="entry name" value="HAMP_dom"/>
</dbReference>
<evidence type="ECO:0000259" key="4">
    <source>
        <dbReference type="PROSITE" id="PS50885"/>
    </source>
</evidence>
<evidence type="ECO:0000259" key="5">
    <source>
        <dbReference type="PROSITE" id="PS50887"/>
    </source>
</evidence>
<dbReference type="SMART" id="SM00267">
    <property type="entry name" value="GGDEF"/>
    <property type="match status" value="1"/>
</dbReference>
<evidence type="ECO:0000256" key="2">
    <source>
        <dbReference type="SAM" id="Phobius"/>
    </source>
</evidence>
<dbReference type="PROSITE" id="PS50112">
    <property type="entry name" value="PAS"/>
    <property type="match status" value="1"/>
</dbReference>
<dbReference type="PROSITE" id="PS50887">
    <property type="entry name" value="GGDEF"/>
    <property type="match status" value="1"/>
</dbReference>
<comment type="caution">
    <text evidence="6">The sequence shown here is derived from an EMBL/GenBank/DDBJ whole genome shotgun (WGS) entry which is preliminary data.</text>
</comment>
<evidence type="ECO:0000259" key="3">
    <source>
        <dbReference type="PROSITE" id="PS50112"/>
    </source>
</evidence>